<protein>
    <submittedName>
        <fullName evidence="1 2">Uncharacterized protein</fullName>
    </submittedName>
</protein>
<dbReference type="OrthoDB" id="38589at2759"/>
<dbReference type="PaxDb" id="55529-EKX46779"/>
<dbReference type="Proteomes" id="UP000011087">
    <property type="component" value="Unassembled WGS sequence"/>
</dbReference>
<evidence type="ECO:0000313" key="3">
    <source>
        <dbReference type="Proteomes" id="UP000011087"/>
    </source>
</evidence>
<gene>
    <name evidence="1" type="ORF">GUITHDRAFT_107552</name>
</gene>
<organism evidence="1">
    <name type="scientific">Guillardia theta (strain CCMP2712)</name>
    <name type="common">Cryptophyte</name>
    <dbReference type="NCBI Taxonomy" id="905079"/>
    <lineage>
        <taxon>Eukaryota</taxon>
        <taxon>Cryptophyceae</taxon>
        <taxon>Pyrenomonadales</taxon>
        <taxon>Geminigeraceae</taxon>
        <taxon>Guillardia</taxon>
    </lineage>
</organism>
<dbReference type="EMBL" id="JH992993">
    <property type="protein sequence ID" value="EKX46779.1"/>
    <property type="molecule type" value="Genomic_DNA"/>
</dbReference>
<dbReference type="STRING" id="905079.L1JF88"/>
<proteinExistence type="predicted"/>
<dbReference type="AlphaFoldDB" id="L1JF88"/>
<dbReference type="PANTHER" id="PTHR31032">
    <property type="entry name" value="PGR5-LIKE PROTEIN 1B, CHLOROPLASTIC"/>
    <property type="match status" value="1"/>
</dbReference>
<evidence type="ECO:0000313" key="1">
    <source>
        <dbReference type="EMBL" id="EKX46779.1"/>
    </source>
</evidence>
<reference evidence="2" key="3">
    <citation type="submission" date="2016-03" db="UniProtKB">
        <authorList>
            <consortium name="EnsemblProtists"/>
        </authorList>
    </citation>
    <scope>IDENTIFICATION</scope>
</reference>
<reference evidence="3" key="2">
    <citation type="submission" date="2012-11" db="EMBL/GenBank/DDBJ databases">
        <authorList>
            <person name="Kuo A."/>
            <person name="Curtis B.A."/>
            <person name="Tanifuji G."/>
            <person name="Burki F."/>
            <person name="Gruber A."/>
            <person name="Irimia M."/>
            <person name="Maruyama S."/>
            <person name="Arias M.C."/>
            <person name="Ball S.G."/>
            <person name="Gile G.H."/>
            <person name="Hirakawa Y."/>
            <person name="Hopkins J.F."/>
            <person name="Rensing S.A."/>
            <person name="Schmutz J."/>
            <person name="Symeonidi A."/>
            <person name="Elias M."/>
            <person name="Eveleigh R.J."/>
            <person name="Herman E.K."/>
            <person name="Klute M.J."/>
            <person name="Nakayama T."/>
            <person name="Obornik M."/>
            <person name="Reyes-Prieto A."/>
            <person name="Armbrust E.V."/>
            <person name="Aves S.J."/>
            <person name="Beiko R.G."/>
            <person name="Coutinho P."/>
            <person name="Dacks J.B."/>
            <person name="Durnford D.G."/>
            <person name="Fast N.M."/>
            <person name="Green B.R."/>
            <person name="Grisdale C."/>
            <person name="Hempe F."/>
            <person name="Henrissat B."/>
            <person name="Hoppner M.P."/>
            <person name="Ishida K.-I."/>
            <person name="Kim E."/>
            <person name="Koreny L."/>
            <person name="Kroth P.G."/>
            <person name="Liu Y."/>
            <person name="Malik S.-B."/>
            <person name="Maier U.G."/>
            <person name="McRose D."/>
            <person name="Mock T."/>
            <person name="Neilson J.A."/>
            <person name="Onodera N.T."/>
            <person name="Poole A.M."/>
            <person name="Pritham E.J."/>
            <person name="Richards T.A."/>
            <person name="Rocap G."/>
            <person name="Roy S.W."/>
            <person name="Sarai C."/>
            <person name="Schaack S."/>
            <person name="Shirato S."/>
            <person name="Slamovits C.H."/>
            <person name="Spencer D.F."/>
            <person name="Suzuki S."/>
            <person name="Worden A.Z."/>
            <person name="Zauner S."/>
            <person name="Barry K."/>
            <person name="Bell C."/>
            <person name="Bharti A.K."/>
            <person name="Crow J.A."/>
            <person name="Grimwood J."/>
            <person name="Kramer R."/>
            <person name="Lindquist E."/>
            <person name="Lucas S."/>
            <person name="Salamov A."/>
            <person name="McFadden G.I."/>
            <person name="Lane C.E."/>
            <person name="Keeling P.J."/>
            <person name="Gray M.W."/>
            <person name="Grigoriev I.V."/>
            <person name="Archibald J.M."/>
        </authorList>
    </citation>
    <scope>NUCLEOTIDE SEQUENCE</scope>
    <source>
        <strain evidence="3">CCMP2712</strain>
    </source>
</reference>
<dbReference type="GO" id="GO:0009773">
    <property type="term" value="P:photosynthetic electron transport in photosystem I"/>
    <property type="evidence" value="ECO:0007669"/>
    <property type="project" value="InterPro"/>
</dbReference>
<dbReference type="RefSeq" id="XP_005833759.1">
    <property type="nucleotide sequence ID" value="XM_005833702.1"/>
</dbReference>
<dbReference type="HOGENOM" id="CLU_096257_0_0_1"/>
<dbReference type="GO" id="GO:0016730">
    <property type="term" value="F:oxidoreductase activity, acting on iron-sulfur proteins as donors"/>
    <property type="evidence" value="ECO:0007669"/>
    <property type="project" value="InterPro"/>
</dbReference>
<accession>L1JF88</accession>
<dbReference type="GeneID" id="17303367"/>
<dbReference type="InterPro" id="IPR039987">
    <property type="entry name" value="PGRL1"/>
</dbReference>
<evidence type="ECO:0000313" key="2">
    <source>
        <dbReference type="EnsemblProtists" id="EKX46779"/>
    </source>
</evidence>
<reference evidence="1 3" key="1">
    <citation type="journal article" date="2012" name="Nature">
        <title>Algal genomes reveal evolutionary mosaicism and the fate of nucleomorphs.</title>
        <authorList>
            <consortium name="DOE Joint Genome Institute"/>
            <person name="Curtis B.A."/>
            <person name="Tanifuji G."/>
            <person name="Burki F."/>
            <person name="Gruber A."/>
            <person name="Irimia M."/>
            <person name="Maruyama S."/>
            <person name="Arias M.C."/>
            <person name="Ball S.G."/>
            <person name="Gile G.H."/>
            <person name="Hirakawa Y."/>
            <person name="Hopkins J.F."/>
            <person name="Kuo A."/>
            <person name="Rensing S.A."/>
            <person name="Schmutz J."/>
            <person name="Symeonidi A."/>
            <person name="Elias M."/>
            <person name="Eveleigh R.J."/>
            <person name="Herman E.K."/>
            <person name="Klute M.J."/>
            <person name="Nakayama T."/>
            <person name="Obornik M."/>
            <person name="Reyes-Prieto A."/>
            <person name="Armbrust E.V."/>
            <person name="Aves S.J."/>
            <person name="Beiko R.G."/>
            <person name="Coutinho P."/>
            <person name="Dacks J.B."/>
            <person name="Durnford D.G."/>
            <person name="Fast N.M."/>
            <person name="Green B.R."/>
            <person name="Grisdale C.J."/>
            <person name="Hempel F."/>
            <person name="Henrissat B."/>
            <person name="Hoppner M.P."/>
            <person name="Ishida K."/>
            <person name="Kim E."/>
            <person name="Koreny L."/>
            <person name="Kroth P.G."/>
            <person name="Liu Y."/>
            <person name="Malik S.B."/>
            <person name="Maier U.G."/>
            <person name="McRose D."/>
            <person name="Mock T."/>
            <person name="Neilson J.A."/>
            <person name="Onodera N.T."/>
            <person name="Poole A.M."/>
            <person name="Pritham E.J."/>
            <person name="Richards T.A."/>
            <person name="Rocap G."/>
            <person name="Roy S.W."/>
            <person name="Sarai C."/>
            <person name="Schaack S."/>
            <person name="Shirato S."/>
            <person name="Slamovits C.H."/>
            <person name="Spencer D.F."/>
            <person name="Suzuki S."/>
            <person name="Worden A.Z."/>
            <person name="Zauner S."/>
            <person name="Barry K."/>
            <person name="Bell C."/>
            <person name="Bharti A.K."/>
            <person name="Crow J.A."/>
            <person name="Grimwood J."/>
            <person name="Kramer R."/>
            <person name="Lindquist E."/>
            <person name="Lucas S."/>
            <person name="Salamov A."/>
            <person name="McFadden G.I."/>
            <person name="Lane C.E."/>
            <person name="Keeling P.J."/>
            <person name="Gray M.W."/>
            <person name="Grigoriev I.V."/>
            <person name="Archibald J.M."/>
        </authorList>
    </citation>
    <scope>NUCLEOTIDE SEQUENCE</scope>
    <source>
        <strain evidence="1 3">CCMP2712</strain>
    </source>
</reference>
<dbReference type="KEGG" id="gtt:GUITHDRAFT_107552"/>
<dbReference type="GO" id="GO:0009535">
    <property type="term" value="C:chloroplast thylakoid membrane"/>
    <property type="evidence" value="ECO:0007669"/>
    <property type="project" value="InterPro"/>
</dbReference>
<name>L1JF88_GUITC</name>
<dbReference type="PANTHER" id="PTHR31032:SF1">
    <property type="entry name" value="PGR5-LIKE PROTEIN 1B, CHLOROPLASTIC"/>
    <property type="match status" value="1"/>
</dbReference>
<dbReference type="eggNOG" id="ENOG502QRSK">
    <property type="taxonomic scope" value="Eukaryota"/>
</dbReference>
<dbReference type="EnsemblProtists" id="EKX46779">
    <property type="protein sequence ID" value="EKX46779"/>
    <property type="gene ID" value="GUITHDRAFT_107552"/>
</dbReference>
<sequence>MSLFAKEQLYLDCCAAYNVDAESLLSDEDYEKLKTDLTFEGSQVILMSREEIKFMVAANRYNKGKPIMSDEEFDTLRKKLKNKGSLAVKHEAASCKLDESGRKVCKADIFPDEGKNALLYTPALVLTALLFNEWAFWFKATCPSCGTPQNIYFGDILWVSGKPVESSVQTQCCNKACGVELVADKKRMIVESFSK</sequence>
<keyword evidence="3" id="KW-1185">Reference proteome</keyword>